<dbReference type="GO" id="GO:0004557">
    <property type="term" value="F:alpha-galactosidase activity"/>
    <property type="evidence" value="ECO:0007669"/>
    <property type="project" value="UniProtKB-EC"/>
</dbReference>
<dbReference type="PRINTS" id="PR00740">
    <property type="entry name" value="GLHYDRLASE27"/>
</dbReference>
<dbReference type="PANTHER" id="PTHR11452">
    <property type="entry name" value="ALPHA-GALACTOSIDASE/ALPHA-N-ACETYLGALACTOSAMINIDASE"/>
    <property type="match status" value="1"/>
</dbReference>
<dbReference type="STRING" id="13333.W1Q0D8"/>
<dbReference type="AlphaFoldDB" id="W1Q0D8"/>
<protein>
    <recommendedName>
        <fullName evidence="4">Alpha-galactosidase</fullName>
        <ecNumber evidence="4">3.2.1.22</ecNumber>
    </recommendedName>
    <alternativeName>
        <fullName evidence="4">Melibiase</fullName>
    </alternativeName>
</protein>
<evidence type="ECO:0000256" key="1">
    <source>
        <dbReference type="ARBA" id="ARBA00009743"/>
    </source>
</evidence>
<organism evidence="6 7">
    <name type="scientific">Amborella trichopoda</name>
    <dbReference type="NCBI Taxonomy" id="13333"/>
    <lineage>
        <taxon>Eukaryota</taxon>
        <taxon>Viridiplantae</taxon>
        <taxon>Streptophyta</taxon>
        <taxon>Embryophyta</taxon>
        <taxon>Tracheophyta</taxon>
        <taxon>Spermatophyta</taxon>
        <taxon>Magnoliopsida</taxon>
        <taxon>Amborellales</taxon>
        <taxon>Amborellaceae</taxon>
        <taxon>Amborella</taxon>
    </lineage>
</organism>
<dbReference type="SUPFAM" id="SSF50370">
    <property type="entry name" value="Ricin B-like lectins"/>
    <property type="match status" value="1"/>
</dbReference>
<dbReference type="GO" id="GO:0005975">
    <property type="term" value="P:carbohydrate metabolic process"/>
    <property type="evidence" value="ECO:0007669"/>
    <property type="project" value="InterPro"/>
</dbReference>
<dbReference type="CDD" id="cd14792">
    <property type="entry name" value="GH27"/>
    <property type="match status" value="1"/>
</dbReference>
<comment type="similarity">
    <text evidence="1 4">Belongs to the glycosyl hydrolase 27 family.</text>
</comment>
<dbReference type="InterPro" id="IPR035992">
    <property type="entry name" value="Ricin_B-like_lectins"/>
</dbReference>
<evidence type="ECO:0000256" key="4">
    <source>
        <dbReference type="RuleBase" id="RU361168"/>
    </source>
</evidence>
<accession>W1Q0D8</accession>
<comment type="catalytic activity">
    <reaction evidence="4">
        <text>Hydrolysis of terminal, non-reducing alpha-D-galactose residues in alpha-D-galactosides, including galactose oligosaccharides, galactomannans and galactolipids.</text>
        <dbReference type="EC" id="3.2.1.22"/>
    </reaction>
</comment>
<keyword evidence="4" id="KW-1015">Disulfide bond</keyword>
<dbReference type="GO" id="GO:0030247">
    <property type="term" value="F:polysaccharide binding"/>
    <property type="evidence" value="ECO:0007669"/>
    <property type="project" value="EnsemblPlants"/>
</dbReference>
<dbReference type="InterPro" id="IPR002241">
    <property type="entry name" value="Glyco_hydro_27"/>
</dbReference>
<dbReference type="EC" id="3.2.1.22" evidence="4"/>
<dbReference type="Gene3D" id="3.20.20.70">
    <property type="entry name" value="Aldolase class I"/>
    <property type="match status" value="1"/>
</dbReference>
<dbReference type="SUPFAM" id="SSF51011">
    <property type="entry name" value="Glycosyl hydrolase domain"/>
    <property type="match status" value="1"/>
</dbReference>
<dbReference type="Gene3D" id="2.60.40.1180">
    <property type="entry name" value="Golgi alpha-mannosidase II"/>
    <property type="match status" value="1"/>
</dbReference>
<evidence type="ECO:0000256" key="5">
    <source>
        <dbReference type="SAM" id="SignalP"/>
    </source>
</evidence>
<dbReference type="EMBL" id="KI392567">
    <property type="protein sequence ID" value="ERN13856.1"/>
    <property type="molecule type" value="Genomic_DNA"/>
</dbReference>
<evidence type="ECO:0000256" key="3">
    <source>
        <dbReference type="ARBA" id="ARBA00023295"/>
    </source>
</evidence>
<evidence type="ECO:0000256" key="2">
    <source>
        <dbReference type="ARBA" id="ARBA00022801"/>
    </source>
</evidence>
<feature type="signal peptide" evidence="5">
    <location>
        <begin position="1"/>
        <end position="21"/>
    </location>
</feature>
<dbReference type="InterPro" id="IPR013780">
    <property type="entry name" value="Glyco_hydro_b"/>
</dbReference>
<keyword evidence="7" id="KW-1185">Reference proteome</keyword>
<dbReference type="GO" id="GO:0010405">
    <property type="term" value="P:arabinogalactan protein metabolic process"/>
    <property type="evidence" value="ECO:0007669"/>
    <property type="project" value="EnsemblPlants"/>
</dbReference>
<name>W1Q0D8_AMBTC</name>
<reference evidence="7" key="1">
    <citation type="journal article" date="2013" name="Science">
        <title>The Amborella genome and the evolution of flowering plants.</title>
        <authorList>
            <consortium name="Amborella Genome Project"/>
        </authorList>
    </citation>
    <scope>NUCLEOTIDE SEQUENCE [LARGE SCALE GENOMIC DNA]</scope>
</reference>
<keyword evidence="5" id="KW-0732">Signal</keyword>
<keyword evidence="2 4" id="KW-0378">Hydrolase</keyword>
<dbReference type="HOGENOM" id="CLU_013093_5_1_1"/>
<dbReference type="SUPFAM" id="SSF51445">
    <property type="entry name" value="(Trans)glycosidases"/>
    <property type="match status" value="1"/>
</dbReference>
<dbReference type="eggNOG" id="KOG2366">
    <property type="taxonomic scope" value="Eukaryota"/>
</dbReference>
<dbReference type="Proteomes" id="UP000017836">
    <property type="component" value="Unassembled WGS sequence"/>
</dbReference>
<evidence type="ECO:0000313" key="7">
    <source>
        <dbReference type="Proteomes" id="UP000017836"/>
    </source>
</evidence>
<dbReference type="OrthoDB" id="5795902at2759"/>
<proteinExistence type="inferred from homology"/>
<sequence length="638" mass="72113">MALSFWSVLIFLGLFMSMHDAALENHNRALSPPRGWNSYDAYSWIISEEEFLENARIASEKLLNYGYEYVVVDYLWYRRLENGSSSNALGFDVIDEWGRPTPDPKRWPSSKGGKGFKEVASKVHSMGLKFGIHVMRGISTQAVNANTPILDPYKESFYEESGRIWRARDIGLRERACAWMPSGFMSVDTELGAGKAFLRSLYQQYAEWGVDFVKHDCIFGDDLDISEISVVSEILKELSRPILYSLSPGSRATPAMAAEISTLVNMYRITGDDWDTWADVEAHFDVSRDFAASRLIGAEGLLGKSWPDMDMLPLGVLTDAGVNEGPHRNCRLTFNEQRTQMTLWSMARSPLMFGGDLRQIDYTTFFIITHPILLEINSFSKNNMEFPLVSSIRTVMPSSHHRLRSSLTPGYMDGSNKGTLGLTSCKDQKAGSWLIKTHNGDMDQVCWKGHSSGNKDPGFCMYKRELLPSLDEENDYKKHYQGKFHLLPSKTKDHCLDLSIKRKPTVWNSNENTTFPCKWDTKQMWELTHDGNLVNSYAGLCATVNAEKGMMTTKGIRSWIATGRKGEIYLSFFNLNPESTIISANIKDLASVLSPAYFTNYLCTTFEVWSGRELGIINERLSMEVGSHGCALFVLKCR</sequence>
<dbReference type="Gramene" id="ERN13856">
    <property type="protein sequence ID" value="ERN13856"/>
    <property type="gene ID" value="AMTR_s00049p00232770"/>
</dbReference>
<dbReference type="Pfam" id="PF16499">
    <property type="entry name" value="Melibiase_2"/>
    <property type="match status" value="1"/>
</dbReference>
<dbReference type="InterPro" id="IPR013785">
    <property type="entry name" value="Aldolase_TIM"/>
</dbReference>
<dbReference type="InterPro" id="IPR017853">
    <property type="entry name" value="GH"/>
</dbReference>
<gene>
    <name evidence="6" type="ORF">AMTR_s00049p00232770</name>
</gene>
<dbReference type="KEGG" id="atr:18442104"/>
<keyword evidence="3 4" id="KW-0326">Glycosidase</keyword>
<dbReference type="OMA" id="KNGFMSV"/>
<evidence type="ECO:0000313" key="6">
    <source>
        <dbReference type="EMBL" id="ERN13856.1"/>
    </source>
</evidence>
<dbReference type="PANTHER" id="PTHR11452:SF42">
    <property type="entry name" value="ALPHA-GALACTOSIDASE"/>
    <property type="match status" value="1"/>
</dbReference>
<feature type="chain" id="PRO_5004808328" description="Alpha-galactosidase" evidence="5">
    <location>
        <begin position="22"/>
        <end position="638"/>
    </location>
</feature>